<comment type="caution">
    <text evidence="2">The sequence shown here is derived from an EMBL/GenBank/DDBJ whole genome shotgun (WGS) entry which is preliminary data.</text>
</comment>
<accession>A0A225UH12</accession>
<gene>
    <name evidence="2" type="ORF">PHMEG_00039376</name>
</gene>
<dbReference type="Proteomes" id="UP000198211">
    <property type="component" value="Unassembled WGS sequence"/>
</dbReference>
<evidence type="ECO:0000256" key="1">
    <source>
        <dbReference type="SAM" id="Phobius"/>
    </source>
</evidence>
<feature type="transmembrane region" description="Helical" evidence="1">
    <location>
        <begin position="44"/>
        <end position="68"/>
    </location>
</feature>
<sequence length="80" mass="8967">MPLSEVDNELTCSVSSWSQEGRQVVKALGSCFALMFDGWSHGPMYYVAAYAVFEADGAVKLQLLALCLRFKMVRKMLIRT</sequence>
<keyword evidence="1" id="KW-0472">Membrane</keyword>
<proteinExistence type="predicted"/>
<protein>
    <submittedName>
        <fullName evidence="2">Uncharacterized protein</fullName>
    </submittedName>
</protein>
<keyword evidence="1" id="KW-1133">Transmembrane helix</keyword>
<dbReference type="AlphaFoldDB" id="A0A225UH12"/>
<keyword evidence="1" id="KW-0812">Transmembrane</keyword>
<evidence type="ECO:0000313" key="2">
    <source>
        <dbReference type="EMBL" id="OWY91866.1"/>
    </source>
</evidence>
<organism evidence="2 3">
    <name type="scientific">Phytophthora megakarya</name>
    <dbReference type="NCBI Taxonomy" id="4795"/>
    <lineage>
        <taxon>Eukaryota</taxon>
        <taxon>Sar</taxon>
        <taxon>Stramenopiles</taxon>
        <taxon>Oomycota</taxon>
        <taxon>Peronosporomycetes</taxon>
        <taxon>Peronosporales</taxon>
        <taxon>Peronosporaceae</taxon>
        <taxon>Phytophthora</taxon>
    </lineage>
</organism>
<evidence type="ECO:0000313" key="3">
    <source>
        <dbReference type="Proteomes" id="UP000198211"/>
    </source>
</evidence>
<dbReference type="EMBL" id="NBNE01019328">
    <property type="protein sequence ID" value="OWY91866.1"/>
    <property type="molecule type" value="Genomic_DNA"/>
</dbReference>
<reference evidence="3" key="1">
    <citation type="submission" date="2017-03" db="EMBL/GenBank/DDBJ databases">
        <title>Phytopthora megakarya and P. palmivora, two closely related causual agents of cacao black pod achieved similar genome size and gene model numbers by different mechanisms.</title>
        <authorList>
            <person name="Ali S."/>
            <person name="Shao J."/>
            <person name="Larry D.J."/>
            <person name="Kronmiller B."/>
            <person name="Shen D."/>
            <person name="Strem M.D."/>
            <person name="Melnick R.L."/>
            <person name="Guiltinan M.J."/>
            <person name="Tyler B.M."/>
            <person name="Meinhardt L.W."/>
            <person name="Bailey B.A."/>
        </authorList>
    </citation>
    <scope>NUCLEOTIDE SEQUENCE [LARGE SCALE GENOMIC DNA]</scope>
    <source>
        <strain evidence="3">zdho120</strain>
    </source>
</reference>
<name>A0A225UH12_9STRA</name>
<keyword evidence="3" id="KW-1185">Reference proteome</keyword>